<dbReference type="InterPro" id="IPR040079">
    <property type="entry name" value="Glutathione_S-Trfase"/>
</dbReference>
<dbReference type="SFLD" id="SFLDS00019">
    <property type="entry name" value="Glutathione_Transferase_(cytos"/>
    <property type="match status" value="1"/>
</dbReference>
<dbReference type="SUPFAM" id="SSF52833">
    <property type="entry name" value="Thioredoxin-like"/>
    <property type="match status" value="1"/>
</dbReference>
<dbReference type="AlphaFoldDB" id="A0A2I8F111"/>
<dbReference type="InterPro" id="IPR010987">
    <property type="entry name" value="Glutathione-S-Trfase_C-like"/>
</dbReference>
<dbReference type="Gene3D" id="3.40.30.10">
    <property type="entry name" value="Glutaredoxin"/>
    <property type="match status" value="1"/>
</dbReference>
<dbReference type="RefSeq" id="WP_042305430.1">
    <property type="nucleotide sequence ID" value="NZ_CP026113.1"/>
</dbReference>
<dbReference type="PANTHER" id="PTHR44051:SF19">
    <property type="entry name" value="DISULFIDE-BOND OXIDOREDUCTASE YFCG"/>
    <property type="match status" value="1"/>
</dbReference>
<evidence type="ECO:0000259" key="1">
    <source>
        <dbReference type="PROSITE" id="PS50404"/>
    </source>
</evidence>
<dbReference type="Gene3D" id="1.20.1050.10">
    <property type="match status" value="1"/>
</dbReference>
<organism evidence="3 4">
    <name type="scientific">Paraburkholderia terrae</name>
    <dbReference type="NCBI Taxonomy" id="311230"/>
    <lineage>
        <taxon>Bacteria</taxon>
        <taxon>Pseudomonadati</taxon>
        <taxon>Pseudomonadota</taxon>
        <taxon>Betaproteobacteria</taxon>
        <taxon>Burkholderiales</taxon>
        <taxon>Burkholderiaceae</taxon>
        <taxon>Paraburkholderia</taxon>
    </lineage>
</organism>
<feature type="domain" description="GST C-terminal" evidence="2">
    <location>
        <begin position="83"/>
        <end position="210"/>
    </location>
</feature>
<dbReference type="Proteomes" id="UP000243502">
    <property type="component" value="Chromosome 3"/>
</dbReference>
<name>A0A2I8F111_9BURK</name>
<dbReference type="InterPro" id="IPR004046">
    <property type="entry name" value="GST_C"/>
</dbReference>
<sequence length="227" mass="25484">MLQFYFHPSPNPIKVALLLEELETPFELSSVDTFKGEQHAPAYRKINPNGKVPAIVDDGVTVFDSHAILLHLSAKHDKFVPSAASERAAMLSWLQFVATGLSPFSGQAVHFLHHAPEPLPYARNRYLKEVERHYRVLDEHLATSKYLAGDTYSIADIALWGWANFAGYIFGEKGLTDYPHVKRLVDEISARPAAVRALALKDRLTFKAEFDEETRRALFPQNASLAV</sequence>
<dbReference type="PROSITE" id="PS50405">
    <property type="entry name" value="GST_CTER"/>
    <property type="match status" value="1"/>
</dbReference>
<accession>A0A2I8F111</accession>
<dbReference type="OrthoDB" id="81087at2"/>
<dbReference type="PANTHER" id="PTHR44051">
    <property type="entry name" value="GLUTATHIONE S-TRANSFERASE-RELATED"/>
    <property type="match status" value="1"/>
</dbReference>
<dbReference type="CDD" id="cd03048">
    <property type="entry name" value="GST_N_Ure2p_like"/>
    <property type="match status" value="1"/>
</dbReference>
<dbReference type="SFLD" id="SFLDG01151">
    <property type="entry name" value="Main.2:_Nu-like"/>
    <property type="match status" value="1"/>
</dbReference>
<protein>
    <submittedName>
        <fullName evidence="3">Glutathione S-transferase</fullName>
    </submittedName>
</protein>
<evidence type="ECO:0000313" key="3">
    <source>
        <dbReference type="EMBL" id="AUT65469.1"/>
    </source>
</evidence>
<dbReference type="SFLD" id="SFLDG01150">
    <property type="entry name" value="Main.1:_Beta-like"/>
    <property type="match status" value="1"/>
</dbReference>
<dbReference type="InterPro" id="IPR036249">
    <property type="entry name" value="Thioredoxin-like_sf"/>
</dbReference>
<reference evidence="3 4" key="1">
    <citation type="submission" date="2018-01" db="EMBL/GenBank/DDBJ databases">
        <title>Species boundaries and ecological features among Paraburkholderia terrae DSMZ17804T, P. hospita DSMZ17164T and P. caribensis DSMZ13236T.</title>
        <authorList>
            <person name="Pratama A.A."/>
        </authorList>
    </citation>
    <scope>NUCLEOTIDE SEQUENCE [LARGE SCALE GENOMIC DNA]</scope>
    <source>
        <strain evidence="3 4">DSM 17804</strain>
    </source>
</reference>
<dbReference type="Pfam" id="PF00043">
    <property type="entry name" value="GST_C"/>
    <property type="match status" value="1"/>
</dbReference>
<evidence type="ECO:0000259" key="2">
    <source>
        <dbReference type="PROSITE" id="PS50405"/>
    </source>
</evidence>
<dbReference type="Pfam" id="PF13409">
    <property type="entry name" value="GST_N_2"/>
    <property type="match status" value="1"/>
</dbReference>
<dbReference type="PROSITE" id="PS50404">
    <property type="entry name" value="GST_NTER"/>
    <property type="match status" value="1"/>
</dbReference>
<gene>
    <name evidence="3" type="ORF">C2L65_38720</name>
</gene>
<proteinExistence type="predicted"/>
<dbReference type="GO" id="GO:0016740">
    <property type="term" value="F:transferase activity"/>
    <property type="evidence" value="ECO:0007669"/>
    <property type="project" value="UniProtKB-KW"/>
</dbReference>
<dbReference type="InterPro" id="IPR036282">
    <property type="entry name" value="Glutathione-S-Trfase_C_sf"/>
</dbReference>
<dbReference type="KEGG" id="pter:C2L65_38720"/>
<feature type="domain" description="GST N-terminal" evidence="1">
    <location>
        <begin position="1"/>
        <end position="80"/>
    </location>
</feature>
<dbReference type="SFLD" id="SFLDG00358">
    <property type="entry name" value="Main_(cytGST)"/>
    <property type="match status" value="1"/>
</dbReference>
<keyword evidence="3" id="KW-0808">Transferase</keyword>
<dbReference type="SUPFAM" id="SSF47616">
    <property type="entry name" value="GST C-terminal domain-like"/>
    <property type="match status" value="1"/>
</dbReference>
<dbReference type="InterPro" id="IPR004045">
    <property type="entry name" value="Glutathione_S-Trfase_N"/>
</dbReference>
<dbReference type="EMBL" id="CP026113">
    <property type="protein sequence ID" value="AUT65469.1"/>
    <property type="molecule type" value="Genomic_DNA"/>
</dbReference>
<evidence type="ECO:0000313" key="4">
    <source>
        <dbReference type="Proteomes" id="UP000243502"/>
    </source>
</evidence>